<sequence>MSQMSDNSSDVANDRQYFVPTHGTYIVVQLAPINMVQPLGDPDLTAAAQILQPKKYIAYVFQTLDLPLPRRPDHKCRIALVGRGLCRQDDEECIDAAMCVPILPATEHPLSRTPVPTTPPFRFPGCYQHSIAMPVVRIQTKLFYDHTNATFIPPYDRFPVKLYLNEDHQIRDARLAARVQADAQLLPSDDAPKTHLQSVHAASISLARESDRTGLLAAPVDTIPAGTAQTQTGTDALDGEPRTSNGKADARHDDNSADTSRPEPAALQFTTSDSKTGLADEASCLAAHVHQSKADEAALPPDTPAGVDTAELAHRNAESVGRQSLSDSQQHGQDVGDDDGRSDSYVPSMIESIADRPRSASPAPSDLLPRVFLGDPEEDRDIIPLVTISLDLLEVGEVNDPMAFLKEIKEIERLVLEHRSRHPRAEWNHCESTHAASIDMSWVDVTLDAPSILEQRDTTSRKRRTLPDLCDAAKFKLRTRFVSNILLTWSSVL</sequence>
<evidence type="ECO:0000313" key="3">
    <source>
        <dbReference type="Proteomes" id="UP000814176"/>
    </source>
</evidence>
<dbReference type="RefSeq" id="XP_047775954.1">
    <property type="nucleotide sequence ID" value="XM_047924531.1"/>
</dbReference>
<organism evidence="2 3">
    <name type="scientific">Rhodofomes roseus</name>
    <dbReference type="NCBI Taxonomy" id="34475"/>
    <lineage>
        <taxon>Eukaryota</taxon>
        <taxon>Fungi</taxon>
        <taxon>Dikarya</taxon>
        <taxon>Basidiomycota</taxon>
        <taxon>Agaricomycotina</taxon>
        <taxon>Agaricomycetes</taxon>
        <taxon>Polyporales</taxon>
        <taxon>Rhodofomes</taxon>
    </lineage>
</organism>
<proteinExistence type="predicted"/>
<keyword evidence="3" id="KW-1185">Reference proteome</keyword>
<evidence type="ECO:0000313" key="2">
    <source>
        <dbReference type="EMBL" id="KAH9833188.1"/>
    </source>
</evidence>
<reference evidence="2 3" key="1">
    <citation type="journal article" date="2021" name="Environ. Microbiol.">
        <title>Gene family expansions and transcriptome signatures uncover fungal adaptations to wood decay.</title>
        <authorList>
            <person name="Hage H."/>
            <person name="Miyauchi S."/>
            <person name="Viragh M."/>
            <person name="Drula E."/>
            <person name="Min B."/>
            <person name="Chaduli D."/>
            <person name="Navarro D."/>
            <person name="Favel A."/>
            <person name="Norest M."/>
            <person name="Lesage-Meessen L."/>
            <person name="Balint B."/>
            <person name="Merenyi Z."/>
            <person name="de Eugenio L."/>
            <person name="Morin E."/>
            <person name="Martinez A.T."/>
            <person name="Baldrian P."/>
            <person name="Stursova M."/>
            <person name="Martinez M.J."/>
            <person name="Novotny C."/>
            <person name="Magnuson J.K."/>
            <person name="Spatafora J.W."/>
            <person name="Maurice S."/>
            <person name="Pangilinan J."/>
            <person name="Andreopoulos W."/>
            <person name="LaButti K."/>
            <person name="Hundley H."/>
            <person name="Na H."/>
            <person name="Kuo A."/>
            <person name="Barry K."/>
            <person name="Lipzen A."/>
            <person name="Henrissat B."/>
            <person name="Riley R."/>
            <person name="Ahrendt S."/>
            <person name="Nagy L.G."/>
            <person name="Grigoriev I.V."/>
            <person name="Martin F."/>
            <person name="Rosso M.N."/>
        </authorList>
    </citation>
    <scope>NUCLEOTIDE SEQUENCE [LARGE SCALE GENOMIC DNA]</scope>
    <source>
        <strain evidence="2 3">CIRM-BRFM 1785</strain>
    </source>
</reference>
<dbReference type="GeneID" id="72005263"/>
<accession>A0ABQ8K7G5</accession>
<name>A0ABQ8K7G5_9APHY</name>
<dbReference type="EMBL" id="JADCUA010000019">
    <property type="protein sequence ID" value="KAH9833188.1"/>
    <property type="molecule type" value="Genomic_DNA"/>
</dbReference>
<gene>
    <name evidence="2" type="ORF">C8Q71DRAFT_774528</name>
</gene>
<protein>
    <recommendedName>
        <fullName evidence="4">Arrestin C-terminal-like domain-containing protein</fullName>
    </recommendedName>
</protein>
<evidence type="ECO:0000256" key="1">
    <source>
        <dbReference type="SAM" id="MobiDB-lite"/>
    </source>
</evidence>
<feature type="region of interest" description="Disordered" evidence="1">
    <location>
        <begin position="317"/>
        <end position="345"/>
    </location>
</feature>
<dbReference type="Proteomes" id="UP000814176">
    <property type="component" value="Unassembled WGS sequence"/>
</dbReference>
<comment type="caution">
    <text evidence="2">The sequence shown here is derived from an EMBL/GenBank/DDBJ whole genome shotgun (WGS) entry which is preliminary data.</text>
</comment>
<evidence type="ECO:0008006" key="4">
    <source>
        <dbReference type="Google" id="ProtNLM"/>
    </source>
</evidence>
<feature type="region of interest" description="Disordered" evidence="1">
    <location>
        <begin position="353"/>
        <end position="372"/>
    </location>
</feature>
<feature type="region of interest" description="Disordered" evidence="1">
    <location>
        <begin position="220"/>
        <end position="266"/>
    </location>
</feature>
<feature type="compositionally biased region" description="Low complexity" evidence="1">
    <location>
        <begin position="225"/>
        <end position="234"/>
    </location>
</feature>